<protein>
    <submittedName>
        <fullName evidence="1">Uncharacterized protein</fullName>
    </submittedName>
</protein>
<reference evidence="1" key="1">
    <citation type="submission" date="2021-06" db="EMBL/GenBank/DDBJ databases">
        <title>Comparative genomics, transcriptomics and evolutionary studies reveal genomic signatures of adaptation to plant cell wall in hemibiotrophic fungi.</title>
        <authorList>
            <consortium name="DOE Joint Genome Institute"/>
            <person name="Baroncelli R."/>
            <person name="Diaz J.F."/>
            <person name="Benocci T."/>
            <person name="Peng M."/>
            <person name="Battaglia E."/>
            <person name="Haridas S."/>
            <person name="Andreopoulos W."/>
            <person name="Labutti K."/>
            <person name="Pangilinan J."/>
            <person name="Floch G.L."/>
            <person name="Makela M.R."/>
            <person name="Henrissat B."/>
            <person name="Grigoriev I.V."/>
            <person name="Crouch J.A."/>
            <person name="De Vries R.P."/>
            <person name="Sukno S.A."/>
            <person name="Thon M.R."/>
        </authorList>
    </citation>
    <scope>NUCLEOTIDE SEQUENCE</scope>
    <source>
        <strain evidence="1">MAFF235873</strain>
    </source>
</reference>
<name>A0AAD9M949_9PEZI</name>
<gene>
    <name evidence="1" type="ORF">LX32DRAFT_371686</name>
</gene>
<comment type="caution">
    <text evidence="1">The sequence shown here is derived from an EMBL/GenBank/DDBJ whole genome shotgun (WGS) entry which is preliminary data.</text>
</comment>
<accession>A0AAD9M949</accession>
<evidence type="ECO:0000313" key="2">
    <source>
        <dbReference type="Proteomes" id="UP001232148"/>
    </source>
</evidence>
<dbReference type="EMBL" id="MU842813">
    <property type="protein sequence ID" value="KAK2034635.1"/>
    <property type="molecule type" value="Genomic_DNA"/>
</dbReference>
<dbReference type="Proteomes" id="UP001232148">
    <property type="component" value="Unassembled WGS sequence"/>
</dbReference>
<proteinExistence type="predicted"/>
<sequence>MCDWEEFLFTCNHSIVRLKSYCHFARNDPNHQCFGVKVLRNSWSQSVPCDNCISAWLAQDNPSFAAGLNKGEYVGGQSRRR</sequence>
<dbReference type="AlphaFoldDB" id="A0AAD9M949"/>
<organism evidence="1 2">
    <name type="scientific">Colletotrichum zoysiae</name>
    <dbReference type="NCBI Taxonomy" id="1216348"/>
    <lineage>
        <taxon>Eukaryota</taxon>
        <taxon>Fungi</taxon>
        <taxon>Dikarya</taxon>
        <taxon>Ascomycota</taxon>
        <taxon>Pezizomycotina</taxon>
        <taxon>Sordariomycetes</taxon>
        <taxon>Hypocreomycetidae</taxon>
        <taxon>Glomerellales</taxon>
        <taxon>Glomerellaceae</taxon>
        <taxon>Colletotrichum</taxon>
        <taxon>Colletotrichum graminicola species complex</taxon>
    </lineage>
</organism>
<keyword evidence="2" id="KW-1185">Reference proteome</keyword>
<evidence type="ECO:0000313" key="1">
    <source>
        <dbReference type="EMBL" id="KAK2034635.1"/>
    </source>
</evidence>